<dbReference type="PANTHER" id="PTHR37166:SF1">
    <property type="entry name" value="PROTEIN FLAG"/>
    <property type="match status" value="1"/>
</dbReference>
<dbReference type="Gene3D" id="3.30.160.170">
    <property type="entry name" value="FlaG-like"/>
    <property type="match status" value="1"/>
</dbReference>
<accession>A0A6F8PTU2</accession>
<proteinExistence type="predicted"/>
<dbReference type="InterPro" id="IPR005186">
    <property type="entry name" value="FlaG"/>
</dbReference>
<feature type="region of interest" description="Disordered" evidence="1">
    <location>
        <begin position="25"/>
        <end position="44"/>
    </location>
</feature>
<dbReference type="Proteomes" id="UP000501726">
    <property type="component" value="Chromosome"/>
</dbReference>
<evidence type="ECO:0008006" key="4">
    <source>
        <dbReference type="Google" id="ProtNLM"/>
    </source>
</evidence>
<dbReference type="KEGG" id="tse:THMIRHAS_09020"/>
<organism evidence="2 3">
    <name type="scientific">Thiosulfatimonas sediminis</name>
    <dbReference type="NCBI Taxonomy" id="2675054"/>
    <lineage>
        <taxon>Bacteria</taxon>
        <taxon>Pseudomonadati</taxon>
        <taxon>Pseudomonadota</taxon>
        <taxon>Gammaproteobacteria</taxon>
        <taxon>Thiotrichales</taxon>
        <taxon>Piscirickettsiaceae</taxon>
        <taxon>Thiosulfatimonas</taxon>
    </lineage>
</organism>
<dbReference type="AlphaFoldDB" id="A0A6F8PTU2"/>
<protein>
    <recommendedName>
        <fullName evidence="4">Flagellar protein FlaG</fullName>
    </recommendedName>
</protein>
<dbReference type="EMBL" id="AP021889">
    <property type="protein sequence ID" value="BBP45529.1"/>
    <property type="molecule type" value="Genomic_DNA"/>
</dbReference>
<evidence type="ECO:0000313" key="2">
    <source>
        <dbReference type="EMBL" id="BBP45529.1"/>
    </source>
</evidence>
<reference evidence="3" key="1">
    <citation type="submission" date="2019-11" db="EMBL/GenBank/DDBJ databases">
        <title>Isolation and characterization of two novel species in the genus Thiomicrorhabdus.</title>
        <authorList>
            <person name="Mochizuki J."/>
            <person name="Kojima H."/>
            <person name="Fukui M."/>
        </authorList>
    </citation>
    <scope>NUCLEOTIDE SEQUENCE [LARGE SCALE GENOMIC DNA]</scope>
    <source>
        <strain evidence="3">aks77</strain>
    </source>
</reference>
<dbReference type="RefSeq" id="WP_173271324.1">
    <property type="nucleotide sequence ID" value="NZ_AP021889.1"/>
</dbReference>
<dbReference type="InterPro" id="IPR035924">
    <property type="entry name" value="FlaG-like_sf"/>
</dbReference>
<evidence type="ECO:0000256" key="1">
    <source>
        <dbReference type="SAM" id="MobiDB-lite"/>
    </source>
</evidence>
<dbReference type="PANTHER" id="PTHR37166">
    <property type="entry name" value="PROTEIN FLAG"/>
    <property type="match status" value="1"/>
</dbReference>
<dbReference type="Pfam" id="PF03646">
    <property type="entry name" value="FlaG"/>
    <property type="match status" value="1"/>
</dbReference>
<keyword evidence="3" id="KW-1185">Reference proteome</keyword>
<gene>
    <name evidence="2" type="ORF">THMIRHAS_09020</name>
</gene>
<dbReference type="SUPFAM" id="SSF160214">
    <property type="entry name" value="FlaG-like"/>
    <property type="match status" value="1"/>
</dbReference>
<evidence type="ECO:0000313" key="3">
    <source>
        <dbReference type="Proteomes" id="UP000501726"/>
    </source>
</evidence>
<name>A0A6F8PTU2_9GAMM</name>
<sequence>MEIQSISDVVTTPSAQKVTSVTNRVEGDNPKISSELPKVAETAPASKEEIAAQVEQLNRQLELLGQSITFGVDDSTNATVVKVVDKSTDELIRQLPSEGSLKVMQNIQEFLTRMQQNGSITQESLTGSLINEII</sequence>